<evidence type="ECO:0000313" key="2">
    <source>
        <dbReference type="EMBL" id="NIY47297.1"/>
    </source>
</evidence>
<dbReference type="RefSeq" id="WP_167608921.1">
    <property type="nucleotide sequence ID" value="NZ_SOYS01000002.1"/>
</dbReference>
<protein>
    <submittedName>
        <fullName evidence="2">Uncharacterized protein</fullName>
    </submittedName>
</protein>
<accession>A0ABX0VK15</accession>
<feature type="transmembrane region" description="Helical" evidence="1">
    <location>
        <begin position="6"/>
        <end position="27"/>
    </location>
</feature>
<keyword evidence="1" id="KW-1133">Transmembrane helix</keyword>
<keyword evidence="1" id="KW-0472">Membrane</keyword>
<comment type="caution">
    <text evidence="2">The sequence shown here is derived from an EMBL/GenBank/DDBJ whole genome shotgun (WGS) entry which is preliminary data.</text>
</comment>
<proteinExistence type="predicted"/>
<evidence type="ECO:0000313" key="3">
    <source>
        <dbReference type="Proteomes" id="UP000697927"/>
    </source>
</evidence>
<reference evidence="2 3" key="1">
    <citation type="journal article" date="2020" name="Microorganisms">
        <title>Polyphasic Characterisation of Cedecea colo sp. nov., a New Enteric Bacterium Isolated from the Koala Hindgut.</title>
        <authorList>
            <person name="Boath J.M."/>
            <person name="Dakhal S."/>
            <person name="Van T.T.H."/>
            <person name="Moore R.J."/>
            <person name="Dekiwadia C."/>
            <person name="Macreadie I.G."/>
        </authorList>
    </citation>
    <scope>NUCLEOTIDE SEQUENCE [LARGE SCALE GENOMIC DNA]</scope>
    <source>
        <strain evidence="2 3">ZA</strain>
    </source>
</reference>
<gene>
    <name evidence="2" type="ORF">E2L00_07055</name>
</gene>
<sequence length="59" mass="6689">MKEAIIWGIGLLALFHIFLAVMCFITWENGYRVLGNGYIIRFSVVIAVIPLIAHLMKLV</sequence>
<dbReference type="Proteomes" id="UP000697927">
    <property type="component" value="Unassembled WGS sequence"/>
</dbReference>
<evidence type="ECO:0000256" key="1">
    <source>
        <dbReference type="SAM" id="Phobius"/>
    </source>
</evidence>
<keyword evidence="3" id="KW-1185">Reference proteome</keyword>
<dbReference type="EMBL" id="SOYS01000002">
    <property type="protein sequence ID" value="NIY47297.1"/>
    <property type="molecule type" value="Genomic_DNA"/>
</dbReference>
<organism evidence="2 3">
    <name type="scientific">Cedecea colo</name>
    <dbReference type="NCBI Taxonomy" id="2552946"/>
    <lineage>
        <taxon>Bacteria</taxon>
        <taxon>Pseudomonadati</taxon>
        <taxon>Pseudomonadota</taxon>
        <taxon>Gammaproteobacteria</taxon>
        <taxon>Enterobacterales</taxon>
        <taxon>Enterobacteriaceae</taxon>
        <taxon>Cedecea</taxon>
    </lineage>
</organism>
<feature type="transmembrane region" description="Helical" evidence="1">
    <location>
        <begin position="39"/>
        <end position="56"/>
    </location>
</feature>
<keyword evidence="1" id="KW-0812">Transmembrane</keyword>
<name>A0ABX0VK15_9ENTR</name>